<dbReference type="PANTHER" id="PTHR45637">
    <property type="entry name" value="FLIPPASE KINASE 1-RELATED"/>
    <property type="match status" value="1"/>
</dbReference>
<feature type="region of interest" description="Disordered" evidence="15">
    <location>
        <begin position="1"/>
        <end position="40"/>
    </location>
</feature>
<comment type="caution">
    <text evidence="18">The sequence shown here is derived from an EMBL/GenBank/DDBJ whole genome shotgun (WGS) entry which is preliminary data.</text>
</comment>
<reference evidence="18 19" key="1">
    <citation type="journal article" date="2024" name="G3 (Bethesda)">
        <title>Genome assembly of Hibiscus sabdariffa L. provides insights into metabolisms of medicinal natural products.</title>
        <authorList>
            <person name="Kim T."/>
        </authorList>
    </citation>
    <scope>NUCLEOTIDE SEQUENCE [LARGE SCALE GENOMIC DNA]</scope>
    <source>
        <strain evidence="18">TK-2024</strain>
        <tissue evidence="18">Old leaves</tissue>
    </source>
</reference>
<feature type="region of interest" description="Disordered" evidence="15">
    <location>
        <begin position="549"/>
        <end position="569"/>
    </location>
</feature>
<feature type="compositionally biased region" description="Polar residues" evidence="15">
    <location>
        <begin position="1"/>
        <end position="27"/>
    </location>
</feature>
<evidence type="ECO:0000259" key="16">
    <source>
        <dbReference type="PROSITE" id="PS50011"/>
    </source>
</evidence>
<evidence type="ECO:0000256" key="8">
    <source>
        <dbReference type="ARBA" id="ARBA00022777"/>
    </source>
</evidence>
<gene>
    <name evidence="18" type="ORF">V6N11_002812</name>
</gene>
<dbReference type="InterPro" id="IPR001876">
    <property type="entry name" value="Znf_RanBP2"/>
</dbReference>
<dbReference type="Proteomes" id="UP001396334">
    <property type="component" value="Unassembled WGS sequence"/>
</dbReference>
<keyword evidence="5" id="KW-0479">Metal-binding</keyword>
<dbReference type="Pfam" id="PF00069">
    <property type="entry name" value="Pkinase"/>
    <property type="match status" value="2"/>
</dbReference>
<evidence type="ECO:0000256" key="3">
    <source>
        <dbReference type="ARBA" id="ARBA00022527"/>
    </source>
</evidence>
<keyword evidence="8" id="KW-0418">Kinase</keyword>
<keyword evidence="6 14" id="KW-0547">Nucleotide-binding</keyword>
<dbReference type="InterPro" id="IPR008271">
    <property type="entry name" value="Ser/Thr_kinase_AS"/>
</dbReference>
<dbReference type="Gene3D" id="1.10.510.10">
    <property type="entry name" value="Transferase(Phosphotransferase) domain 1"/>
    <property type="match status" value="1"/>
</dbReference>
<feature type="binding site" evidence="14">
    <location>
        <position position="96"/>
    </location>
    <ligand>
        <name>ATP</name>
        <dbReference type="ChEBI" id="CHEBI:30616"/>
    </ligand>
</feature>
<comment type="catalytic activity">
    <reaction evidence="12">
        <text>L-seryl-[protein] + ATP = O-phospho-L-seryl-[protein] + ADP + H(+)</text>
        <dbReference type="Rhea" id="RHEA:17989"/>
        <dbReference type="Rhea" id="RHEA-COMP:9863"/>
        <dbReference type="Rhea" id="RHEA-COMP:11604"/>
        <dbReference type="ChEBI" id="CHEBI:15378"/>
        <dbReference type="ChEBI" id="CHEBI:29999"/>
        <dbReference type="ChEBI" id="CHEBI:30616"/>
        <dbReference type="ChEBI" id="CHEBI:83421"/>
        <dbReference type="ChEBI" id="CHEBI:456216"/>
        <dbReference type="EC" id="2.7.11.1"/>
    </reaction>
</comment>
<dbReference type="SUPFAM" id="SSF90209">
    <property type="entry name" value="Ran binding protein zinc finger-like"/>
    <property type="match status" value="2"/>
</dbReference>
<evidence type="ECO:0000256" key="9">
    <source>
        <dbReference type="ARBA" id="ARBA00022833"/>
    </source>
</evidence>
<evidence type="ECO:0000313" key="19">
    <source>
        <dbReference type="Proteomes" id="UP001396334"/>
    </source>
</evidence>
<dbReference type="SUPFAM" id="SSF56112">
    <property type="entry name" value="Protein kinase-like (PK-like)"/>
    <property type="match status" value="1"/>
</dbReference>
<dbReference type="EMBL" id="JBBPBN010000015">
    <property type="protein sequence ID" value="KAK9022560.1"/>
    <property type="molecule type" value="Genomic_DNA"/>
</dbReference>
<protein>
    <recommendedName>
        <fullName evidence="2">non-specific serine/threonine protein kinase</fullName>
        <ecNumber evidence="2">2.7.11.1</ecNumber>
    </recommendedName>
</protein>
<feature type="domain" description="Protein kinase" evidence="16">
    <location>
        <begin position="58"/>
        <end position="387"/>
    </location>
</feature>
<dbReference type="PROSITE" id="PS00108">
    <property type="entry name" value="PROTEIN_KINASE_ST"/>
    <property type="match status" value="1"/>
</dbReference>
<dbReference type="InterPro" id="IPR036443">
    <property type="entry name" value="Znf_RanBP2_sf"/>
</dbReference>
<keyword evidence="10 14" id="KW-0067">ATP-binding</keyword>
<dbReference type="InterPro" id="IPR000719">
    <property type="entry name" value="Prot_kinase_dom"/>
</dbReference>
<dbReference type="PROSITE" id="PS00107">
    <property type="entry name" value="PROTEIN_KINASE_ATP"/>
    <property type="match status" value="1"/>
</dbReference>
<proteinExistence type="inferred from homology"/>
<dbReference type="Gene3D" id="4.10.1060.10">
    <property type="entry name" value="Zinc finger, RanBP2-type"/>
    <property type="match status" value="2"/>
</dbReference>
<dbReference type="InterPro" id="IPR011009">
    <property type="entry name" value="Kinase-like_dom_sf"/>
</dbReference>
<keyword evidence="4" id="KW-0808">Transferase</keyword>
<keyword evidence="19" id="KW-1185">Reference proteome</keyword>
<dbReference type="PROSITE" id="PS50011">
    <property type="entry name" value="PROTEIN_KINASE_DOM"/>
    <property type="match status" value="1"/>
</dbReference>
<evidence type="ECO:0000256" key="1">
    <source>
        <dbReference type="ARBA" id="ARBA00009903"/>
    </source>
</evidence>
<evidence type="ECO:0000256" key="15">
    <source>
        <dbReference type="SAM" id="MobiDB-lite"/>
    </source>
</evidence>
<organism evidence="18 19">
    <name type="scientific">Hibiscus sabdariffa</name>
    <name type="common">roselle</name>
    <dbReference type="NCBI Taxonomy" id="183260"/>
    <lineage>
        <taxon>Eukaryota</taxon>
        <taxon>Viridiplantae</taxon>
        <taxon>Streptophyta</taxon>
        <taxon>Embryophyta</taxon>
        <taxon>Tracheophyta</taxon>
        <taxon>Spermatophyta</taxon>
        <taxon>Magnoliopsida</taxon>
        <taxon>eudicotyledons</taxon>
        <taxon>Gunneridae</taxon>
        <taxon>Pentapetalae</taxon>
        <taxon>rosids</taxon>
        <taxon>malvids</taxon>
        <taxon>Malvales</taxon>
        <taxon>Malvaceae</taxon>
        <taxon>Malvoideae</taxon>
        <taxon>Hibiscus</taxon>
    </lineage>
</organism>
<evidence type="ECO:0000256" key="13">
    <source>
        <dbReference type="PROSITE-ProRule" id="PRU00322"/>
    </source>
</evidence>
<evidence type="ECO:0000256" key="2">
    <source>
        <dbReference type="ARBA" id="ARBA00012513"/>
    </source>
</evidence>
<evidence type="ECO:0000256" key="12">
    <source>
        <dbReference type="ARBA" id="ARBA00048679"/>
    </source>
</evidence>
<evidence type="ECO:0000259" key="17">
    <source>
        <dbReference type="PROSITE" id="PS50199"/>
    </source>
</evidence>
<evidence type="ECO:0000313" key="18">
    <source>
        <dbReference type="EMBL" id="KAK9022560.1"/>
    </source>
</evidence>
<evidence type="ECO:0000256" key="4">
    <source>
        <dbReference type="ARBA" id="ARBA00022679"/>
    </source>
</evidence>
<evidence type="ECO:0000256" key="11">
    <source>
        <dbReference type="ARBA" id="ARBA00047899"/>
    </source>
</evidence>
<feature type="domain" description="RanBP2-type" evidence="17">
    <location>
        <begin position="506"/>
        <end position="537"/>
    </location>
</feature>
<sequence length="569" mass="63838">MATPSSDSSSHSKLGFSRNQSSSSLGSANHKPHKGNHPAWAPIDQLLSEHGQVEIQHLKLLHRVGGGGMGNVYVCEINSTAIESNHHHPHCLYAMKVVDRDELKAKSKLRRHEMERNILSMLDHPFLPTLYAEFDFFHYSCLVMEYCPGGDLLTLMQRQPNTRFPLPSAKFYAAEVLVALEYLHMMGVIYRDLKPENVLVQEDGHIMLTDFDLSLKCDVSPKLLKCNGGNVMDKYYHCYSHLSLPNKKNKTKASSSSSNAEVIQKPQVQLWAEPTDARSGSFVGTREYLAPEVIRGLGHGNGVDWWAFGVFLYELLYGKTPFEGDCGGTTMTNILQQPVTFPRICSRDECEEMGKAHDLIRKLLVKDPNKRMGSLWGAVEIKRHGFFKGLDWALISHEVGTKARKKDSLYVNISFIKAECEEDEKEPFLESFLQHLLPTETYYLSFVLIKMNRPGDWNCRSCQHLNFQRRDSCQRCGEFRSGDHFGGFSGGRGGSSFGFTTGSDVRPGDWYCTAGNCGTHNFASRSSCFKCGAFKDDSAGGFDYDVQRSRGSGGGNRSGWKSGDWLCTR</sequence>
<keyword evidence="7 13" id="KW-0863">Zinc-finger</keyword>
<accession>A0ABR2SBE4</accession>
<evidence type="ECO:0000256" key="6">
    <source>
        <dbReference type="ARBA" id="ARBA00022741"/>
    </source>
</evidence>
<dbReference type="Gene3D" id="3.30.200.20">
    <property type="entry name" value="Phosphorylase Kinase, domain 1"/>
    <property type="match status" value="1"/>
</dbReference>
<keyword evidence="9" id="KW-0862">Zinc</keyword>
<keyword evidence="3" id="KW-0723">Serine/threonine-protein kinase</keyword>
<dbReference type="SMART" id="SM00547">
    <property type="entry name" value="ZnF_RBZ"/>
    <property type="match status" value="2"/>
</dbReference>
<dbReference type="PROSITE" id="PS50199">
    <property type="entry name" value="ZF_RANBP2_2"/>
    <property type="match status" value="2"/>
</dbReference>
<comment type="catalytic activity">
    <reaction evidence="11">
        <text>L-threonyl-[protein] + ATP = O-phospho-L-threonyl-[protein] + ADP + H(+)</text>
        <dbReference type="Rhea" id="RHEA:46608"/>
        <dbReference type="Rhea" id="RHEA-COMP:11060"/>
        <dbReference type="Rhea" id="RHEA-COMP:11605"/>
        <dbReference type="ChEBI" id="CHEBI:15378"/>
        <dbReference type="ChEBI" id="CHEBI:30013"/>
        <dbReference type="ChEBI" id="CHEBI:30616"/>
        <dbReference type="ChEBI" id="CHEBI:61977"/>
        <dbReference type="ChEBI" id="CHEBI:456216"/>
        <dbReference type="EC" id="2.7.11.1"/>
    </reaction>
</comment>
<dbReference type="SMART" id="SM00220">
    <property type="entry name" value="S_TKc"/>
    <property type="match status" value="1"/>
</dbReference>
<dbReference type="PROSITE" id="PS01358">
    <property type="entry name" value="ZF_RANBP2_1"/>
    <property type="match status" value="2"/>
</dbReference>
<evidence type="ECO:0000256" key="14">
    <source>
        <dbReference type="PROSITE-ProRule" id="PRU10141"/>
    </source>
</evidence>
<comment type="similarity">
    <text evidence="1">Belongs to the protein kinase superfamily. AGC Ser/Thr protein kinase family.</text>
</comment>
<dbReference type="EC" id="2.7.11.1" evidence="2"/>
<evidence type="ECO:0000256" key="10">
    <source>
        <dbReference type="ARBA" id="ARBA00022840"/>
    </source>
</evidence>
<feature type="domain" description="RanBP2-type" evidence="17">
    <location>
        <begin position="453"/>
        <end position="482"/>
    </location>
</feature>
<evidence type="ECO:0000256" key="5">
    <source>
        <dbReference type="ARBA" id="ARBA00022723"/>
    </source>
</evidence>
<dbReference type="InterPro" id="IPR017441">
    <property type="entry name" value="Protein_kinase_ATP_BS"/>
</dbReference>
<name>A0ABR2SBE4_9ROSI</name>
<evidence type="ECO:0000256" key="7">
    <source>
        <dbReference type="ARBA" id="ARBA00022771"/>
    </source>
</evidence>